<name>A0AAU9VRT9_9CNID</name>
<gene>
    <name evidence="1" type="ORF">PMEA_00022282</name>
</gene>
<evidence type="ECO:0000313" key="2">
    <source>
        <dbReference type="Proteomes" id="UP001159428"/>
    </source>
</evidence>
<organism evidence="1 2">
    <name type="scientific">Pocillopora meandrina</name>
    <dbReference type="NCBI Taxonomy" id="46732"/>
    <lineage>
        <taxon>Eukaryota</taxon>
        <taxon>Metazoa</taxon>
        <taxon>Cnidaria</taxon>
        <taxon>Anthozoa</taxon>
        <taxon>Hexacorallia</taxon>
        <taxon>Scleractinia</taxon>
        <taxon>Astrocoeniina</taxon>
        <taxon>Pocilloporidae</taxon>
        <taxon>Pocillopora</taxon>
    </lineage>
</organism>
<proteinExistence type="predicted"/>
<dbReference type="EMBL" id="CALNXJ010000004">
    <property type="protein sequence ID" value="CAH3037655.1"/>
    <property type="molecule type" value="Genomic_DNA"/>
</dbReference>
<dbReference type="PANTHER" id="PTHR35083">
    <property type="entry name" value="RGD1565685 PROTEIN"/>
    <property type="match status" value="1"/>
</dbReference>
<protein>
    <submittedName>
        <fullName evidence="1">Uncharacterized protein</fullName>
    </submittedName>
</protein>
<dbReference type="PANTHER" id="PTHR35083:SF3">
    <property type="entry name" value="SI:CH211-91P5.3"/>
    <property type="match status" value="1"/>
</dbReference>
<keyword evidence="2" id="KW-1185">Reference proteome</keyword>
<dbReference type="Proteomes" id="UP001159428">
    <property type="component" value="Unassembled WGS sequence"/>
</dbReference>
<dbReference type="InterPro" id="IPR027897">
    <property type="entry name" value="DUF4559"/>
</dbReference>
<dbReference type="Pfam" id="PF15112">
    <property type="entry name" value="DUF4559"/>
    <property type="match status" value="1"/>
</dbReference>
<comment type="caution">
    <text evidence="1">The sequence shown here is derived from an EMBL/GenBank/DDBJ whole genome shotgun (WGS) entry which is preliminary data.</text>
</comment>
<reference evidence="1 2" key="1">
    <citation type="submission" date="2022-05" db="EMBL/GenBank/DDBJ databases">
        <authorList>
            <consortium name="Genoscope - CEA"/>
            <person name="William W."/>
        </authorList>
    </citation>
    <scope>NUCLEOTIDE SEQUENCE [LARGE SCALE GENOMIC DNA]</scope>
</reference>
<accession>A0AAU9VRT9</accession>
<sequence length="231" mass="26459">MSECSSKEFVQLKTPEEGNWISLGRALTTHLCQGLRPFIKRETEAFYNNLRAAIAAGACTCVYDPGRKPNQYHDMGACKWANALQGYHLGRRLNWKQSDSSKWLDPNIGPWEIVKLFLPDVGINTVIESVDDLEITNILNLMFWCNHFTVQRPLIKDVRDIRNTKWAHVLKLELSEIEKKDAFDAIEELLKDPALASDLDVRNALQEISTLKSTKETCTFSEQRFCTVLNR</sequence>
<dbReference type="AlphaFoldDB" id="A0AAU9VRT9"/>
<evidence type="ECO:0000313" key="1">
    <source>
        <dbReference type="EMBL" id="CAH3037655.1"/>
    </source>
</evidence>